<dbReference type="GO" id="GO:1902936">
    <property type="term" value="F:phosphatidylinositol bisphosphate binding"/>
    <property type="evidence" value="ECO:0007669"/>
    <property type="project" value="TreeGrafter"/>
</dbReference>
<name>A0A1I8PKB9_STOCA</name>
<evidence type="ECO:0000313" key="3">
    <source>
        <dbReference type="Proteomes" id="UP000095300"/>
    </source>
</evidence>
<sequence length="306" mass="35412">MLQIKPLSAELQKIAIEELHEVPARIPEDLKALKEWLITQPHLKARTDDQFLIQFLRGTKYSLEKAKSKLDYFFTFKTLRGEWYGITDVDDINFRQQQEQNLAVALPMPLHGVGPRIIFGKYADKYPPTVSFPYITATHEVLLTSDAYACICGTVYVIDFSNTNLANMGHFTVSFITTSIKFFIEAFPLRNKKLYAINIPKGILAFLKMFDKFIPEKYLKKIHLCGTDLTELEEYLPRKYLPVEYGGENGSLDQLCKDYNKVWDEYREYFKENAQYGTDERLRVGKKIELDGDLGINGSFRKLDVD</sequence>
<dbReference type="SMART" id="SM00516">
    <property type="entry name" value="SEC14"/>
    <property type="match status" value="1"/>
</dbReference>
<keyword evidence="3" id="KW-1185">Reference proteome</keyword>
<dbReference type="OrthoDB" id="6682367at2759"/>
<dbReference type="Gene3D" id="1.20.5.1200">
    <property type="entry name" value="Alpha-tocopherol transfer"/>
    <property type="match status" value="1"/>
</dbReference>
<evidence type="ECO:0000313" key="2">
    <source>
        <dbReference type="EnsemblMetazoa" id="SCAU008922-PB"/>
    </source>
</evidence>
<dbReference type="SUPFAM" id="SSF52087">
    <property type="entry name" value="CRAL/TRIO domain"/>
    <property type="match status" value="1"/>
</dbReference>
<dbReference type="PANTHER" id="PTHR10174:SF216">
    <property type="entry name" value="CRAL-TRIO DOMAIN-CONTAINING PROTEIN-RELATED"/>
    <property type="match status" value="1"/>
</dbReference>
<dbReference type="InterPro" id="IPR036865">
    <property type="entry name" value="CRAL-TRIO_dom_sf"/>
</dbReference>
<dbReference type="PROSITE" id="PS50191">
    <property type="entry name" value="CRAL_TRIO"/>
    <property type="match status" value="1"/>
</dbReference>
<dbReference type="VEuPathDB" id="VectorBase:SCAU008922"/>
<feature type="domain" description="CRAL-TRIO" evidence="1">
    <location>
        <begin position="157"/>
        <end position="253"/>
    </location>
</feature>
<accession>A0A1I8PKB9</accession>
<dbReference type="PANTHER" id="PTHR10174">
    <property type="entry name" value="ALPHA-TOCOPHEROL TRANSFER PROTEIN-RELATED"/>
    <property type="match status" value="1"/>
</dbReference>
<dbReference type="GO" id="GO:0016020">
    <property type="term" value="C:membrane"/>
    <property type="evidence" value="ECO:0007669"/>
    <property type="project" value="TreeGrafter"/>
</dbReference>
<evidence type="ECO:0000259" key="1">
    <source>
        <dbReference type="PROSITE" id="PS50191"/>
    </source>
</evidence>
<protein>
    <recommendedName>
        <fullName evidence="1">CRAL-TRIO domain-containing protein</fullName>
    </recommendedName>
</protein>
<organism evidence="2 3">
    <name type="scientific">Stomoxys calcitrans</name>
    <name type="common">Stable fly</name>
    <name type="synonym">Conops calcitrans</name>
    <dbReference type="NCBI Taxonomy" id="35570"/>
    <lineage>
        <taxon>Eukaryota</taxon>
        <taxon>Metazoa</taxon>
        <taxon>Ecdysozoa</taxon>
        <taxon>Arthropoda</taxon>
        <taxon>Hexapoda</taxon>
        <taxon>Insecta</taxon>
        <taxon>Pterygota</taxon>
        <taxon>Neoptera</taxon>
        <taxon>Endopterygota</taxon>
        <taxon>Diptera</taxon>
        <taxon>Brachycera</taxon>
        <taxon>Muscomorpha</taxon>
        <taxon>Muscoidea</taxon>
        <taxon>Muscidae</taxon>
        <taxon>Stomoxys</taxon>
    </lineage>
</organism>
<dbReference type="Proteomes" id="UP000095300">
    <property type="component" value="Unassembled WGS sequence"/>
</dbReference>
<dbReference type="CDD" id="cd00170">
    <property type="entry name" value="SEC14"/>
    <property type="match status" value="1"/>
</dbReference>
<proteinExistence type="predicted"/>
<dbReference type="AlphaFoldDB" id="A0A1I8PKB9"/>
<reference evidence="2" key="1">
    <citation type="submission" date="2020-05" db="UniProtKB">
        <authorList>
            <consortium name="EnsemblMetazoa"/>
        </authorList>
    </citation>
    <scope>IDENTIFICATION</scope>
    <source>
        <strain evidence="2">USDA</strain>
    </source>
</reference>
<dbReference type="Gene3D" id="3.40.525.10">
    <property type="entry name" value="CRAL-TRIO lipid binding domain"/>
    <property type="match status" value="1"/>
</dbReference>
<dbReference type="SUPFAM" id="SSF46938">
    <property type="entry name" value="CRAL/TRIO N-terminal domain"/>
    <property type="match status" value="1"/>
</dbReference>
<dbReference type="EnsemblMetazoa" id="SCAU008922-RB">
    <property type="protein sequence ID" value="SCAU008922-PB"/>
    <property type="gene ID" value="SCAU008922"/>
</dbReference>
<dbReference type="InterPro" id="IPR036273">
    <property type="entry name" value="CRAL/TRIO_N_dom_sf"/>
</dbReference>
<gene>
    <name evidence="2" type="primary">106085652</name>
</gene>
<dbReference type="Gene3D" id="1.10.8.20">
    <property type="entry name" value="N-terminal domain of phosphatidylinositol transfer protein sec14p"/>
    <property type="match status" value="1"/>
</dbReference>
<dbReference type="InterPro" id="IPR001251">
    <property type="entry name" value="CRAL-TRIO_dom"/>
</dbReference>
<dbReference type="Pfam" id="PF00650">
    <property type="entry name" value="CRAL_TRIO"/>
    <property type="match status" value="1"/>
</dbReference>
<dbReference type="PRINTS" id="PR00180">
    <property type="entry name" value="CRETINALDHBP"/>
</dbReference>